<evidence type="ECO:0000256" key="2">
    <source>
        <dbReference type="ARBA" id="ARBA00022723"/>
    </source>
</evidence>
<keyword evidence="2" id="KW-0479">Metal-binding</keyword>
<dbReference type="PANTHER" id="PTHR23131">
    <property type="entry name" value="ENDORIBONUCLEASE LACTB2"/>
    <property type="match status" value="1"/>
</dbReference>
<evidence type="ECO:0000259" key="5">
    <source>
        <dbReference type="SMART" id="SM00849"/>
    </source>
</evidence>
<dbReference type="SMART" id="SM00849">
    <property type="entry name" value="Lactamase_B"/>
    <property type="match status" value="1"/>
</dbReference>
<dbReference type="AlphaFoldDB" id="A0AAU9XA22"/>
<dbReference type="FunFam" id="3.60.15.10:FF:000017">
    <property type="entry name" value="Lactamase beta 2"/>
    <property type="match status" value="1"/>
</dbReference>
<evidence type="ECO:0000256" key="1">
    <source>
        <dbReference type="ARBA" id="ARBA00006759"/>
    </source>
</evidence>
<dbReference type="Gene3D" id="1.10.10.10">
    <property type="entry name" value="Winged helix-like DNA-binding domain superfamily/Winged helix DNA-binding domain"/>
    <property type="match status" value="1"/>
</dbReference>
<dbReference type="Gene3D" id="3.60.15.10">
    <property type="entry name" value="Ribonuclease Z/Hydroxyacylglutathione hydrolase-like"/>
    <property type="match status" value="1"/>
</dbReference>
<name>A0AAU9XA22_9CNID</name>
<dbReference type="InterPro" id="IPR001279">
    <property type="entry name" value="Metallo-B-lactamas"/>
</dbReference>
<comment type="similarity">
    <text evidence="1">Belongs to the metallo-beta-lactamase superfamily. Glyoxalase II family.</text>
</comment>
<dbReference type="Pfam" id="PF00753">
    <property type="entry name" value="Lactamase_B"/>
    <property type="match status" value="1"/>
</dbReference>
<dbReference type="InterPro" id="IPR041516">
    <property type="entry name" value="LACTB2_WH"/>
</dbReference>
<dbReference type="GO" id="GO:0046872">
    <property type="term" value="F:metal ion binding"/>
    <property type="evidence" value="ECO:0007669"/>
    <property type="project" value="UniProtKB-KW"/>
</dbReference>
<feature type="domain" description="Metallo-beta-lactamase" evidence="5">
    <location>
        <begin position="74"/>
        <end position="243"/>
    </location>
</feature>
<organism evidence="6 7">
    <name type="scientific">Pocillopora meandrina</name>
    <dbReference type="NCBI Taxonomy" id="46732"/>
    <lineage>
        <taxon>Eukaryota</taxon>
        <taxon>Metazoa</taxon>
        <taxon>Cnidaria</taxon>
        <taxon>Anthozoa</taxon>
        <taxon>Hexacorallia</taxon>
        <taxon>Scleractinia</taxon>
        <taxon>Astrocoeniina</taxon>
        <taxon>Pocilloporidae</taxon>
        <taxon>Pocillopora</taxon>
    </lineage>
</organism>
<comment type="caution">
    <text evidence="6">The sequence shown here is derived from an EMBL/GenBank/DDBJ whole genome shotgun (WGS) entry which is preliminary data.</text>
</comment>
<dbReference type="InterPro" id="IPR036866">
    <property type="entry name" value="RibonucZ/Hydroxyglut_hydro"/>
</dbReference>
<dbReference type="EMBL" id="CALNXJ010000035">
    <property type="protein sequence ID" value="CAH3141269.1"/>
    <property type="molecule type" value="Genomic_DNA"/>
</dbReference>
<accession>A0AAU9XA22</accession>
<sequence length="333" mass="36703">MNAPATCCIATSRLSLRTVGVFTHGSKMGNKMAGWISAYTGFAGNLVRLPTVEQLSPRVLRILGCNPSPMTLQGTNTYLVGTGKSRVLIDTGSGGSTEYIAKLKEVLSESRSSIQEILVTHWHPDHVGGVVDVLKCLDNSGHVKISKLPQEGVAEEIIGTTEHRYNYLKDGDEIVTEGATLKVFHTPGHTTDHMILYLKEENAVFSGDCILGQGTTVFEDLYTYMKSLEVILNLSPDLIYPGHGPVIEEGVTKVKEYIEHRNAREKQILQAIGESLENPVTAMDIVKKVYVETPWHLHRAAENNVNHHLTKLEKEGHVYSIDSSSGKRWKSSL</sequence>
<dbReference type="InterPro" id="IPR050662">
    <property type="entry name" value="Sec-metab_biosynth-thioest"/>
</dbReference>
<evidence type="ECO:0000256" key="4">
    <source>
        <dbReference type="ARBA" id="ARBA00022833"/>
    </source>
</evidence>
<protein>
    <recommendedName>
        <fullName evidence="5">Metallo-beta-lactamase domain-containing protein</fullName>
    </recommendedName>
</protein>
<keyword evidence="3" id="KW-0378">Hydrolase</keyword>
<dbReference type="GO" id="GO:0005759">
    <property type="term" value="C:mitochondrial matrix"/>
    <property type="evidence" value="ECO:0007669"/>
    <property type="project" value="TreeGrafter"/>
</dbReference>
<evidence type="ECO:0000313" key="7">
    <source>
        <dbReference type="Proteomes" id="UP001159428"/>
    </source>
</evidence>
<evidence type="ECO:0000313" key="6">
    <source>
        <dbReference type="EMBL" id="CAH3141269.1"/>
    </source>
</evidence>
<reference evidence="6 7" key="1">
    <citation type="submission" date="2022-05" db="EMBL/GenBank/DDBJ databases">
        <authorList>
            <consortium name="Genoscope - CEA"/>
            <person name="William W."/>
        </authorList>
    </citation>
    <scope>NUCLEOTIDE SEQUENCE [LARGE SCALE GENOMIC DNA]</scope>
</reference>
<evidence type="ECO:0000256" key="3">
    <source>
        <dbReference type="ARBA" id="ARBA00022801"/>
    </source>
</evidence>
<dbReference type="InterPro" id="IPR036388">
    <property type="entry name" value="WH-like_DNA-bd_sf"/>
</dbReference>
<dbReference type="Pfam" id="PF17778">
    <property type="entry name" value="WHD_BLACT"/>
    <property type="match status" value="1"/>
</dbReference>
<keyword evidence="7" id="KW-1185">Reference proteome</keyword>
<gene>
    <name evidence="6" type="ORF">PMEA_00019618</name>
</gene>
<dbReference type="FunFam" id="1.10.10.10:FF:000328">
    <property type="entry name" value="Lactamase beta 2"/>
    <property type="match status" value="1"/>
</dbReference>
<dbReference type="GO" id="GO:0004521">
    <property type="term" value="F:RNA endonuclease activity"/>
    <property type="evidence" value="ECO:0007669"/>
    <property type="project" value="TreeGrafter"/>
</dbReference>
<dbReference type="Proteomes" id="UP001159428">
    <property type="component" value="Unassembled WGS sequence"/>
</dbReference>
<dbReference type="GO" id="GO:0003727">
    <property type="term" value="F:single-stranded RNA binding"/>
    <property type="evidence" value="ECO:0007669"/>
    <property type="project" value="TreeGrafter"/>
</dbReference>
<proteinExistence type="inferred from homology"/>
<dbReference type="InterPro" id="IPR047921">
    <property type="entry name" value="LACTB2-like_MBL-fold"/>
</dbReference>
<dbReference type="SUPFAM" id="SSF56281">
    <property type="entry name" value="Metallo-hydrolase/oxidoreductase"/>
    <property type="match status" value="1"/>
</dbReference>
<dbReference type="CDD" id="cd07722">
    <property type="entry name" value="LACTB2-like_MBL-fold"/>
    <property type="match status" value="1"/>
</dbReference>
<keyword evidence="4" id="KW-0862">Zinc</keyword>
<dbReference type="GO" id="GO:0016787">
    <property type="term" value="F:hydrolase activity"/>
    <property type="evidence" value="ECO:0007669"/>
    <property type="project" value="UniProtKB-KW"/>
</dbReference>
<dbReference type="PANTHER" id="PTHR23131:SF0">
    <property type="entry name" value="ENDORIBONUCLEASE LACTB2"/>
    <property type="match status" value="1"/>
</dbReference>